<dbReference type="FunCoup" id="G0MZQ9">
    <property type="interactions" value="2974"/>
</dbReference>
<dbReference type="OrthoDB" id="360653at2759"/>
<dbReference type="EMBL" id="GL379822">
    <property type="protein sequence ID" value="EGT48129.1"/>
    <property type="molecule type" value="Genomic_DNA"/>
</dbReference>
<dbReference type="HOGENOM" id="CLU_001723_2_0_1"/>
<keyword evidence="6" id="KW-1185">Reference proteome</keyword>
<feature type="compositionally biased region" description="Basic and acidic residues" evidence="1">
    <location>
        <begin position="1460"/>
        <end position="1473"/>
    </location>
</feature>
<dbReference type="InterPro" id="IPR011989">
    <property type="entry name" value="ARM-like"/>
</dbReference>
<dbReference type="Proteomes" id="UP000008068">
    <property type="component" value="Unassembled WGS sequence"/>
</dbReference>
<organism evidence="6">
    <name type="scientific">Caenorhabditis brenneri</name>
    <name type="common">Nematode worm</name>
    <dbReference type="NCBI Taxonomy" id="135651"/>
    <lineage>
        <taxon>Eukaryota</taxon>
        <taxon>Metazoa</taxon>
        <taxon>Ecdysozoa</taxon>
        <taxon>Nematoda</taxon>
        <taxon>Chromadorea</taxon>
        <taxon>Rhabditida</taxon>
        <taxon>Rhabditina</taxon>
        <taxon>Rhabditomorpha</taxon>
        <taxon>Rhabditoidea</taxon>
        <taxon>Rhabditidae</taxon>
        <taxon>Peloderinae</taxon>
        <taxon>Caenorhabditis</taxon>
    </lineage>
</organism>
<feature type="domain" description="U3 small nucleolar RNA-associated protein 20" evidence="3">
    <location>
        <begin position="649"/>
        <end position="858"/>
    </location>
</feature>
<evidence type="ECO:0000259" key="4">
    <source>
        <dbReference type="Pfam" id="PF23099"/>
    </source>
</evidence>
<dbReference type="Gene3D" id="1.25.10.10">
    <property type="entry name" value="Leucine-rich Repeat Variant"/>
    <property type="match status" value="1"/>
</dbReference>
<gene>
    <name evidence="5" type="primary">Cbn-tag-184</name>
    <name evidence="5" type="ORF">CAEBREN_14210</name>
</gene>
<feature type="region of interest" description="Disordered" evidence="1">
    <location>
        <begin position="1429"/>
        <end position="1473"/>
    </location>
</feature>
<evidence type="ECO:0000256" key="1">
    <source>
        <dbReference type="SAM" id="MobiDB-lite"/>
    </source>
</evidence>
<dbReference type="InterPro" id="IPR016024">
    <property type="entry name" value="ARM-type_fold"/>
</dbReference>
<dbReference type="GO" id="GO:0030686">
    <property type="term" value="C:90S preribosome"/>
    <property type="evidence" value="ECO:0007669"/>
    <property type="project" value="TreeGrafter"/>
</dbReference>
<dbReference type="STRING" id="135651.G0MZQ9"/>
<dbReference type="InterPro" id="IPR046523">
    <property type="entry name" value="UTP20_dom"/>
</dbReference>
<reference evidence="6" key="1">
    <citation type="submission" date="2011-07" db="EMBL/GenBank/DDBJ databases">
        <authorList>
            <consortium name="Caenorhabditis brenneri Sequencing and Analysis Consortium"/>
            <person name="Wilson R.K."/>
        </authorList>
    </citation>
    <scope>NUCLEOTIDE SEQUENCE [LARGE SCALE GENOMIC DNA]</scope>
    <source>
        <strain evidence="6">PB2801</strain>
    </source>
</reference>
<dbReference type="Pfam" id="PF20416">
    <property type="entry name" value="UTP20"/>
    <property type="match status" value="1"/>
</dbReference>
<dbReference type="OMA" id="SHIREQC"/>
<dbReference type="InterPro" id="IPR057525">
    <property type="entry name" value="UTP20_C"/>
</dbReference>
<dbReference type="PANTHER" id="PTHR17695:SF11">
    <property type="entry name" value="SMALL SUBUNIT PROCESSOME COMPONENT 20 HOMOLOG"/>
    <property type="match status" value="1"/>
</dbReference>
<feature type="domain" description="U3 small nucleolar RNA-associated protein 20 C-terminal" evidence="4">
    <location>
        <begin position="1153"/>
        <end position="1450"/>
    </location>
</feature>
<protein>
    <submittedName>
        <fullName evidence="5">CBN-TAG-184 protein</fullName>
    </submittedName>
</protein>
<evidence type="ECO:0000259" key="3">
    <source>
        <dbReference type="Pfam" id="PF20416"/>
    </source>
</evidence>
<dbReference type="Pfam" id="PF07539">
    <property type="entry name" value="UTP20_N"/>
    <property type="match status" value="1"/>
</dbReference>
<sequence>MILHVILTCGIVCKHAKKAEINSEIVKVVRMSVCERLSEMFHAFPDRDISKEEMTVIKNTIFNHYVKETPIVSVIQRPEGNIPVAPFAVVKLLASICRIPSLYEILTITIDWKIQEQNDSLFQCDTLDLLLAPLLWAGCFELMFKTIRTGILSLSELADEPMVKISELVDCKTVEKKKKVNFGTLLLSQKMRIVLEFLTSQIEKEVAEIKRPASESITLLERFSDFVSESDDVANRLATPLLLCVERKKCNEETLVNMMKSLARIAPLLKDPESYFCKFPKLFARMEGRTLRDALVLMVEGFVQSKNLDERTRNILHLLCELDAWDKTKIDEPHFERRYAAYSELTKIWNGEESTNHIILAMILNSHFHLISTTTDLSLRMTAGNNVRAMVQYAGRTMPVAEKRLFLDNYLNPTVIAFVKHDVDAVREEALNTLGVMVKGFKESQHLAELDEFSNDDEEHDFLKNMNHIQLYRRQRAIRKLVDSVTNGEKSISFNAMNKYLVPIIHPYLVNYSAKYNAISDESLGLLKLVMSKAPWGKYCSYLENWLSRVEKATATKDNEFTDKALVRIVVAVIEAFHFDVSLEEGETYEVEETLEDEEEVVKSEKQTILQRISKVILPRLSKSLDSQAQAVEKNARNAETHATALHLDIQRAPIALAIVKLLQKLPDAVTGRHLHGVVLKLCNLMMTRSYDVRETARKTLVQIVKCLGPKYLASVITEISLTMVKGFQVHVAIFSVHTLIVAMKDVTKGGELDSAIDVIVKMCIRDQFAAEDKDNGAVKAECPEAKGNRAPEMMLHLGRIVSPAGIEMVLRPFRDVINEHPSVKAVQKVSELLSKFAGGLKDNEVLDHSHLLTYIYKSLTSDVQKLLDVETKNGQKDAKEKSRRPESCLIIPTAPQRIGAMAKVVIRSRDHVFAEFFVLLFSSLLKEKKFDLSDTTMVSRLNPFVKIILDCFDFKYEKLISCSMRALCSMIKMQLPAIAANSQRVSDTLFVLMSDYSSTGQTGNKPAIVLLNQLIYKGFTNLIVTTGSEFLDNDKLTLLLAYAEADVMDQQKQATMFSLIKALVKRGVRHERLGEIMDHLSETAIRSSLVNIREQCRETLLDYIGGASDTEKNVEKHITFFLDQLEYEYETGRQSAALMLESLFKNLVAENARAVGIQTAVQLSYVEKEAMVTKVEIIINYVKEILFDDEVFERNSEPTITTILNGTNRIISNIGKAVLTKFDAITFIKSLEELCKCEESVEVMLAVSTLIGQLLSHLEATGIPNDLSKDVCFWMTRHLRHEKMSESIGEQASKNIVCLSKNLELEEYRTLIGFIAAACRYEVKHHVKQVRKRTSCFKLIAALFVTGDSERNTVILDTFMPILVRELKTSRDEELSKLTHEVCSLIKKKIGDDEYMNRVAVCQKNASEKITDRKRKIRELAVTAPEDAAELKRKKNKKKTEVRKRKLDEIKPYRAMKRRAAEQRKAQENEED</sequence>
<dbReference type="PANTHER" id="PTHR17695">
    <property type="entry name" value="SMALL SUBUNIT PROCESSOME COMPONENT 20 HOMOLOG"/>
    <property type="match status" value="1"/>
</dbReference>
<dbReference type="InParanoid" id="G0MZQ9"/>
<evidence type="ECO:0000313" key="6">
    <source>
        <dbReference type="Proteomes" id="UP000008068"/>
    </source>
</evidence>
<dbReference type="eggNOG" id="KOG1823">
    <property type="taxonomic scope" value="Eukaryota"/>
</dbReference>
<dbReference type="InterPro" id="IPR011430">
    <property type="entry name" value="UTP20_N"/>
</dbReference>
<evidence type="ECO:0000313" key="5">
    <source>
        <dbReference type="EMBL" id="EGT48129.1"/>
    </source>
</evidence>
<evidence type="ECO:0000259" key="2">
    <source>
        <dbReference type="Pfam" id="PF07539"/>
    </source>
</evidence>
<proteinExistence type="predicted"/>
<feature type="compositionally biased region" description="Basic residues" evidence="1">
    <location>
        <begin position="1433"/>
        <end position="1446"/>
    </location>
</feature>
<dbReference type="GO" id="GO:0032040">
    <property type="term" value="C:small-subunit processome"/>
    <property type="evidence" value="ECO:0007669"/>
    <property type="project" value="TreeGrafter"/>
</dbReference>
<feature type="domain" description="U3 small nucleolar RNA-associated protein 20 N-terminal" evidence="2">
    <location>
        <begin position="3"/>
        <end position="412"/>
    </location>
</feature>
<dbReference type="SUPFAM" id="SSF48371">
    <property type="entry name" value="ARM repeat"/>
    <property type="match status" value="2"/>
</dbReference>
<name>G0MZQ9_CAEBE</name>
<dbReference type="Pfam" id="PF23099">
    <property type="entry name" value="UTP20_C"/>
    <property type="match status" value="1"/>
</dbReference>
<accession>G0MZQ9</accession>
<dbReference type="InterPro" id="IPR052575">
    <property type="entry name" value="SSU_processome_comp_20"/>
</dbReference>